<protein>
    <submittedName>
        <fullName evidence="2">Uncharacterized protein</fullName>
    </submittedName>
</protein>
<dbReference type="EMBL" id="BMKW01000005">
    <property type="protein sequence ID" value="GGJ13979.1"/>
    <property type="molecule type" value="Genomic_DNA"/>
</dbReference>
<keyword evidence="1" id="KW-1133">Transmembrane helix</keyword>
<evidence type="ECO:0000256" key="1">
    <source>
        <dbReference type="SAM" id="Phobius"/>
    </source>
</evidence>
<reference evidence="2" key="1">
    <citation type="journal article" date="2014" name="Int. J. Syst. Evol. Microbiol.">
        <title>Complete genome sequence of Corynebacterium casei LMG S-19264T (=DSM 44701T), isolated from a smear-ripened cheese.</title>
        <authorList>
            <consortium name="US DOE Joint Genome Institute (JGI-PGF)"/>
            <person name="Walter F."/>
            <person name="Albersmeier A."/>
            <person name="Kalinowski J."/>
            <person name="Ruckert C."/>
        </authorList>
    </citation>
    <scope>NUCLEOTIDE SEQUENCE</scope>
    <source>
        <strain evidence="2">CGMCC 1.3617</strain>
    </source>
</reference>
<evidence type="ECO:0000313" key="3">
    <source>
        <dbReference type="Proteomes" id="UP000661507"/>
    </source>
</evidence>
<comment type="caution">
    <text evidence="2">The sequence shown here is derived from an EMBL/GenBank/DDBJ whole genome shotgun (WGS) entry which is preliminary data.</text>
</comment>
<name>A0A917KIA0_9PROT</name>
<dbReference type="AlphaFoldDB" id="A0A917KIA0"/>
<sequence>MLADREDDLTPRELAMIAAGKQKAENTLTGRSLLYATAGGALVGALLSRLLATWGIV</sequence>
<keyword evidence="1" id="KW-0812">Transmembrane</keyword>
<gene>
    <name evidence="2" type="ORF">GCM10011320_21500</name>
</gene>
<reference evidence="2" key="2">
    <citation type="submission" date="2020-09" db="EMBL/GenBank/DDBJ databases">
        <authorList>
            <person name="Sun Q."/>
            <person name="Zhou Y."/>
        </authorList>
    </citation>
    <scope>NUCLEOTIDE SEQUENCE</scope>
    <source>
        <strain evidence="2">CGMCC 1.3617</strain>
    </source>
</reference>
<evidence type="ECO:0000313" key="2">
    <source>
        <dbReference type="EMBL" id="GGJ13979.1"/>
    </source>
</evidence>
<accession>A0A917KIA0</accession>
<keyword evidence="1" id="KW-0472">Membrane</keyword>
<dbReference type="Proteomes" id="UP000661507">
    <property type="component" value="Unassembled WGS sequence"/>
</dbReference>
<feature type="transmembrane region" description="Helical" evidence="1">
    <location>
        <begin position="33"/>
        <end position="52"/>
    </location>
</feature>
<dbReference type="RefSeq" id="WP_188967056.1">
    <property type="nucleotide sequence ID" value="NZ_BMKW01000005.1"/>
</dbReference>
<keyword evidence="3" id="KW-1185">Reference proteome</keyword>
<organism evidence="2 3">
    <name type="scientific">Neoroseomonas lacus</name>
    <dbReference type="NCBI Taxonomy" id="287609"/>
    <lineage>
        <taxon>Bacteria</taxon>
        <taxon>Pseudomonadati</taxon>
        <taxon>Pseudomonadota</taxon>
        <taxon>Alphaproteobacteria</taxon>
        <taxon>Acetobacterales</taxon>
        <taxon>Acetobacteraceae</taxon>
        <taxon>Neoroseomonas</taxon>
    </lineage>
</organism>
<proteinExistence type="predicted"/>